<reference evidence="1 2" key="1">
    <citation type="submission" date="2018-04" db="EMBL/GenBank/DDBJ databases">
        <title>Genomic Encyclopedia of Type Strains, Phase IV (KMG-IV): sequencing the most valuable type-strain genomes for metagenomic binning, comparative biology and taxonomic classification.</title>
        <authorList>
            <person name="Goeker M."/>
        </authorList>
    </citation>
    <scope>NUCLEOTIDE SEQUENCE [LARGE SCALE GENOMIC DNA]</scope>
    <source>
        <strain evidence="1 2">DSM 20705</strain>
    </source>
</reference>
<name>A0A2U1E1B4_9FIRM</name>
<keyword evidence="2" id="KW-1185">Reference proteome</keyword>
<accession>A0A2U1E1B4</accession>
<dbReference type="AlphaFoldDB" id="A0A2U1E1B4"/>
<evidence type="ECO:0000313" key="1">
    <source>
        <dbReference type="EMBL" id="PVY93744.1"/>
    </source>
</evidence>
<protein>
    <submittedName>
        <fullName evidence="1">Uncharacterized protein</fullName>
    </submittedName>
</protein>
<gene>
    <name evidence="1" type="ORF">C7381_1099</name>
</gene>
<evidence type="ECO:0000313" key="2">
    <source>
        <dbReference type="Proteomes" id="UP000245793"/>
    </source>
</evidence>
<sequence length="72" mass="8755">MGLFEKKTEDEKILEFVEKYQLEEMDVEDIKKLYEVSKTAKFNYWPGLIEQNFIIIKLLDRLNKNIEELKNK</sequence>
<proteinExistence type="predicted"/>
<dbReference type="RefSeq" id="WP_116480413.1">
    <property type="nucleotide sequence ID" value="NZ_QEKV01000009.1"/>
</dbReference>
<comment type="caution">
    <text evidence="1">The sequence shown here is derived from an EMBL/GenBank/DDBJ whole genome shotgun (WGS) entry which is preliminary data.</text>
</comment>
<organism evidence="1 2">
    <name type="scientific">Ezakiella coagulans</name>
    <dbReference type="NCBI Taxonomy" id="46507"/>
    <lineage>
        <taxon>Bacteria</taxon>
        <taxon>Bacillati</taxon>
        <taxon>Bacillota</taxon>
        <taxon>Tissierellia</taxon>
        <taxon>Ezakiella</taxon>
    </lineage>
</organism>
<dbReference type="Proteomes" id="UP000245793">
    <property type="component" value="Unassembled WGS sequence"/>
</dbReference>
<dbReference type="EMBL" id="QEKV01000009">
    <property type="protein sequence ID" value="PVY93744.1"/>
    <property type="molecule type" value="Genomic_DNA"/>
</dbReference>